<accession>A0A450SC07</accession>
<dbReference type="EMBL" id="CAADEX010000026">
    <property type="protein sequence ID" value="VFJ49794.1"/>
    <property type="molecule type" value="Genomic_DNA"/>
</dbReference>
<dbReference type="AlphaFoldDB" id="A0A450SC07"/>
<name>A0A450SC07_9GAMM</name>
<feature type="compositionally biased region" description="Basic residues" evidence="1">
    <location>
        <begin position="133"/>
        <end position="144"/>
    </location>
</feature>
<evidence type="ECO:0000256" key="1">
    <source>
        <dbReference type="SAM" id="MobiDB-lite"/>
    </source>
</evidence>
<feature type="region of interest" description="Disordered" evidence="1">
    <location>
        <begin position="105"/>
        <end position="160"/>
    </location>
</feature>
<proteinExistence type="predicted"/>
<protein>
    <submittedName>
        <fullName evidence="2">Uncharacterized protein</fullName>
    </submittedName>
</protein>
<organism evidence="2">
    <name type="scientific">Candidatus Kentrum sp. DK</name>
    <dbReference type="NCBI Taxonomy" id="2126562"/>
    <lineage>
        <taxon>Bacteria</taxon>
        <taxon>Pseudomonadati</taxon>
        <taxon>Pseudomonadota</taxon>
        <taxon>Gammaproteobacteria</taxon>
        <taxon>Candidatus Kentrum</taxon>
    </lineage>
</organism>
<sequence length="160" mass="17535">MWFSEDVTFANTTCSCIPVTAAGGLLPSTLATPPLYAISPQHLTQPRECSSRIRNRFPVFFLASYPLKIKAGSKNSFSANLCVLCASAVAISSFLTAEAQSTQRFAEKKKKSKSEPQHTSAQRFGCGSAALRFTRKRYHDHASKKSQNSYGTPCKITFSK</sequence>
<reference evidence="2" key="1">
    <citation type="submission" date="2019-02" db="EMBL/GenBank/DDBJ databases">
        <authorList>
            <person name="Gruber-Vodicka R. H."/>
            <person name="Seah K. B. B."/>
        </authorList>
    </citation>
    <scope>NUCLEOTIDE SEQUENCE</scope>
    <source>
        <strain evidence="2">BECK_DK47</strain>
    </source>
</reference>
<gene>
    <name evidence="2" type="ORF">BECKDK2373B_GA0170837_102613</name>
</gene>
<evidence type="ECO:0000313" key="2">
    <source>
        <dbReference type="EMBL" id="VFJ49794.1"/>
    </source>
</evidence>